<feature type="region of interest" description="Disordered" evidence="1">
    <location>
        <begin position="58"/>
        <end position="78"/>
    </location>
</feature>
<reference evidence="2" key="1">
    <citation type="submission" date="2020-08" db="EMBL/GenBank/DDBJ databases">
        <title>Multicomponent nature underlies the extraordinary mechanical properties of spider dragline silk.</title>
        <authorList>
            <person name="Kono N."/>
            <person name="Nakamura H."/>
            <person name="Mori M."/>
            <person name="Yoshida Y."/>
            <person name="Ohtoshi R."/>
            <person name="Malay A.D."/>
            <person name="Moran D.A.P."/>
            <person name="Tomita M."/>
            <person name="Numata K."/>
            <person name="Arakawa K."/>
        </authorList>
    </citation>
    <scope>NUCLEOTIDE SEQUENCE</scope>
</reference>
<accession>A0A8X6XJR4</accession>
<dbReference type="AlphaFoldDB" id="A0A8X6XJR4"/>
<organism evidence="2 3">
    <name type="scientific">Trichonephila inaurata madagascariensis</name>
    <dbReference type="NCBI Taxonomy" id="2747483"/>
    <lineage>
        <taxon>Eukaryota</taxon>
        <taxon>Metazoa</taxon>
        <taxon>Ecdysozoa</taxon>
        <taxon>Arthropoda</taxon>
        <taxon>Chelicerata</taxon>
        <taxon>Arachnida</taxon>
        <taxon>Araneae</taxon>
        <taxon>Araneomorphae</taxon>
        <taxon>Entelegynae</taxon>
        <taxon>Araneoidea</taxon>
        <taxon>Nephilidae</taxon>
        <taxon>Trichonephila</taxon>
        <taxon>Trichonephila inaurata</taxon>
    </lineage>
</organism>
<dbReference type="EMBL" id="BMAV01009562">
    <property type="protein sequence ID" value="GFY53922.1"/>
    <property type="molecule type" value="Genomic_DNA"/>
</dbReference>
<protein>
    <submittedName>
        <fullName evidence="2">Uncharacterized protein</fullName>
    </submittedName>
</protein>
<evidence type="ECO:0000256" key="1">
    <source>
        <dbReference type="SAM" id="MobiDB-lite"/>
    </source>
</evidence>
<dbReference type="Proteomes" id="UP000886998">
    <property type="component" value="Unassembled WGS sequence"/>
</dbReference>
<keyword evidence="3" id="KW-1185">Reference proteome</keyword>
<evidence type="ECO:0000313" key="2">
    <source>
        <dbReference type="EMBL" id="GFY53922.1"/>
    </source>
</evidence>
<proteinExistence type="predicted"/>
<name>A0A8X6XJR4_9ARAC</name>
<sequence>MEQPVDDQGFKMGTLWAPPMPMPDEQCCLKLKSDKEIRIFFRPEGLYFGDVRNLKSIPAQPREKSETGKPNRGPFMTRSKELEGDFNAKHTSWGCPYVTPEEIDFKKIVRIALMSSHPPPLRFGTASLILIMPPIKKPELALPLTQSPNSALTIIRSSYTSHNS</sequence>
<comment type="caution">
    <text evidence="2">The sequence shown here is derived from an EMBL/GenBank/DDBJ whole genome shotgun (WGS) entry which is preliminary data.</text>
</comment>
<gene>
    <name evidence="2" type="ORF">TNIN_383001</name>
</gene>
<evidence type="ECO:0000313" key="3">
    <source>
        <dbReference type="Proteomes" id="UP000886998"/>
    </source>
</evidence>